<reference evidence="2 3" key="1">
    <citation type="submission" date="2021-08" db="EMBL/GenBank/DDBJ databases">
        <authorList>
            <person name="Tuo L."/>
        </authorList>
    </citation>
    <scope>NUCLEOTIDE SEQUENCE [LARGE SCALE GENOMIC DNA]</scope>
    <source>
        <strain evidence="2 3">JCM 31229</strain>
    </source>
</reference>
<evidence type="ECO:0008006" key="4">
    <source>
        <dbReference type="Google" id="ProtNLM"/>
    </source>
</evidence>
<dbReference type="Proteomes" id="UP000706039">
    <property type="component" value="Unassembled WGS sequence"/>
</dbReference>
<name>A0ABS7PXL0_9SPHN</name>
<proteinExistence type="predicted"/>
<evidence type="ECO:0000313" key="2">
    <source>
        <dbReference type="EMBL" id="MBY8826085.1"/>
    </source>
</evidence>
<comment type="caution">
    <text evidence="2">The sequence shown here is derived from an EMBL/GenBank/DDBJ whole genome shotgun (WGS) entry which is preliminary data.</text>
</comment>
<dbReference type="EMBL" id="JAINVV010000014">
    <property type="protein sequence ID" value="MBY8826085.1"/>
    <property type="molecule type" value="Genomic_DNA"/>
</dbReference>
<feature type="compositionally biased region" description="Basic and acidic residues" evidence="1">
    <location>
        <begin position="166"/>
        <end position="200"/>
    </location>
</feature>
<evidence type="ECO:0000313" key="3">
    <source>
        <dbReference type="Proteomes" id="UP000706039"/>
    </source>
</evidence>
<sequence length="228" mass="25769">MTIEPGDIRVLIGCERSGAIRRQFVARGFDAWSCDLEPADDGSNRHITGNLLDHLDDGWDMLAVFHPPCTVLCNSGVKWLYIDGKKINGPDPQRWAELEKAAAFYRAVRDARQIRRRAIENPVMHRYAIDLTKRGRTQFVQPWWFGDPFFKATGLELIDLPDLVPTDRLDPPAPGTDEHKAWSRVHREPPGPERARKRSESFPGISAAVAQQWGDHLLAQMLAERAAA</sequence>
<protein>
    <recommendedName>
        <fullName evidence="4">DNA cytosine methyltransferase</fullName>
    </recommendedName>
</protein>
<keyword evidence="3" id="KW-1185">Reference proteome</keyword>
<accession>A0ABS7PXL0</accession>
<gene>
    <name evidence="2" type="ORF">K7G82_27540</name>
</gene>
<feature type="region of interest" description="Disordered" evidence="1">
    <location>
        <begin position="166"/>
        <end position="202"/>
    </location>
</feature>
<evidence type="ECO:0000256" key="1">
    <source>
        <dbReference type="SAM" id="MobiDB-lite"/>
    </source>
</evidence>
<organism evidence="2 3">
    <name type="scientific">Sphingomonas colocasiae</name>
    <dbReference type="NCBI Taxonomy" id="1848973"/>
    <lineage>
        <taxon>Bacteria</taxon>
        <taxon>Pseudomonadati</taxon>
        <taxon>Pseudomonadota</taxon>
        <taxon>Alphaproteobacteria</taxon>
        <taxon>Sphingomonadales</taxon>
        <taxon>Sphingomonadaceae</taxon>
        <taxon>Sphingomonas</taxon>
    </lineage>
</organism>